<keyword evidence="2" id="KW-0378">Hydrolase</keyword>
<accession>A0A841C789</accession>
<reference evidence="2 3" key="1">
    <citation type="submission" date="2020-08" db="EMBL/GenBank/DDBJ databases">
        <title>Genomic Encyclopedia of Type Strains, Phase IV (KMG-IV): sequencing the most valuable type-strain genomes for metagenomic binning, comparative biology and taxonomic classification.</title>
        <authorList>
            <person name="Goeker M."/>
        </authorList>
    </citation>
    <scope>NUCLEOTIDE SEQUENCE [LARGE SCALE GENOMIC DNA]</scope>
    <source>
        <strain evidence="2 3">DSM 14925</strain>
    </source>
</reference>
<evidence type="ECO:0000256" key="1">
    <source>
        <dbReference type="SAM" id="Phobius"/>
    </source>
</evidence>
<keyword evidence="1" id="KW-1133">Transmembrane helix</keyword>
<evidence type="ECO:0000313" key="3">
    <source>
        <dbReference type="Proteomes" id="UP000562464"/>
    </source>
</evidence>
<sequence length="300" mass="33472">MEKRIIKIIYIGIILVLFGVVFFIVVFSPSHLRANDLKKSTKTSSASETMSFGSKKEGAVPTIYISGSGGNVSPMNSLLGGIFPNIDTKNDCLTIQVNISDHNKLTVSGNINPDDKSPIIEFATVKGTENGELYSAAIKVAMRYLVTHYNYTEINIVGFSSGGTGAVYYMIDNENNKSFPKVDKFISLDGEYNSEGQLQFGESLQSVIANGPILKTPMYRYIAKNYRKINSSTEIYFMEGNWNFSKQTDGAVSWADTFSIYHLLVENKNVVSMYLYPTKYSHGNIPKEPLVQNYIKKIIY</sequence>
<keyword evidence="3" id="KW-1185">Reference proteome</keyword>
<dbReference type="RefSeq" id="WP_183539960.1">
    <property type="nucleotide sequence ID" value="NZ_JACHHV010000016.1"/>
</dbReference>
<proteinExistence type="predicted"/>
<gene>
    <name evidence="2" type="ORF">HNQ37_001059</name>
</gene>
<dbReference type="SUPFAM" id="SSF53474">
    <property type="entry name" value="alpha/beta-Hydrolases"/>
    <property type="match status" value="1"/>
</dbReference>
<dbReference type="GO" id="GO:0016787">
    <property type="term" value="F:hydrolase activity"/>
    <property type="evidence" value="ECO:0007669"/>
    <property type="project" value="UniProtKB-KW"/>
</dbReference>
<dbReference type="InterPro" id="IPR010315">
    <property type="entry name" value="DUF915_hydro-like"/>
</dbReference>
<feature type="transmembrane region" description="Helical" evidence="1">
    <location>
        <begin position="7"/>
        <end position="27"/>
    </location>
</feature>
<dbReference type="Gene3D" id="3.40.50.1820">
    <property type="entry name" value="alpha/beta hydrolase"/>
    <property type="match status" value="1"/>
</dbReference>
<evidence type="ECO:0000313" key="2">
    <source>
        <dbReference type="EMBL" id="MBB5888167.1"/>
    </source>
</evidence>
<dbReference type="Proteomes" id="UP000562464">
    <property type="component" value="Unassembled WGS sequence"/>
</dbReference>
<keyword evidence="1" id="KW-0472">Membrane</keyword>
<comment type="caution">
    <text evidence="2">The sequence shown here is derived from an EMBL/GenBank/DDBJ whole genome shotgun (WGS) entry which is preliminary data.</text>
</comment>
<organism evidence="2 3">
    <name type="scientific">Lactovum miscens</name>
    <dbReference type="NCBI Taxonomy" id="190387"/>
    <lineage>
        <taxon>Bacteria</taxon>
        <taxon>Bacillati</taxon>
        <taxon>Bacillota</taxon>
        <taxon>Bacilli</taxon>
        <taxon>Lactobacillales</taxon>
        <taxon>Streptococcaceae</taxon>
        <taxon>Lactovum</taxon>
    </lineage>
</organism>
<keyword evidence="1" id="KW-0812">Transmembrane</keyword>
<dbReference type="AlphaFoldDB" id="A0A841C789"/>
<dbReference type="EMBL" id="JACHHV010000016">
    <property type="protein sequence ID" value="MBB5888167.1"/>
    <property type="molecule type" value="Genomic_DNA"/>
</dbReference>
<dbReference type="Pfam" id="PF06028">
    <property type="entry name" value="DUF915"/>
    <property type="match status" value="1"/>
</dbReference>
<name>A0A841C789_9LACT</name>
<protein>
    <submittedName>
        <fullName evidence="2">Putative alpha/beta hydrolase family protein</fullName>
    </submittedName>
</protein>
<dbReference type="InterPro" id="IPR029058">
    <property type="entry name" value="AB_hydrolase_fold"/>
</dbReference>